<evidence type="ECO:0000313" key="1">
    <source>
        <dbReference type="EMBL" id="MVM34150.1"/>
    </source>
</evidence>
<sequence>MKIFVAFGYNDRDKWIPELVFPVIKAFGHDVISGEDIQGQILSEAVAGNIRRSDALIAFLTRRGDKAENGIWPTHRWVTDELSVAIESRRLVVEVRETGVDSQGGIAGDRQRIEYDESRRDRFLVELVKTIGSWTQNVQVNMQLLPEDFSNEIRPFLESPYLRCTYRLYIDNTISEEFPTRILPLPGGLSIQALNVQKGALIQVKVIANNTTWVSDYMSTGSYSIQLRKAM</sequence>
<proteinExistence type="predicted"/>
<protein>
    <recommendedName>
        <fullName evidence="3">TIR domain-containing protein</fullName>
    </recommendedName>
</protein>
<comment type="caution">
    <text evidence="1">The sequence shown here is derived from an EMBL/GenBank/DDBJ whole genome shotgun (WGS) entry which is preliminary data.</text>
</comment>
<dbReference type="Proteomes" id="UP000436006">
    <property type="component" value="Unassembled WGS sequence"/>
</dbReference>
<evidence type="ECO:0000313" key="2">
    <source>
        <dbReference type="Proteomes" id="UP000436006"/>
    </source>
</evidence>
<dbReference type="EMBL" id="WPIN01000014">
    <property type="protein sequence ID" value="MVM34150.1"/>
    <property type="molecule type" value="Genomic_DNA"/>
</dbReference>
<accession>A0A7K1SK18</accession>
<dbReference type="AlphaFoldDB" id="A0A7K1SK18"/>
<reference evidence="1 2" key="1">
    <citation type="submission" date="2019-12" db="EMBL/GenBank/DDBJ databases">
        <title>Spirosoma sp. HMF4905 genome sequencing and assembly.</title>
        <authorList>
            <person name="Kang H."/>
            <person name="Cha I."/>
            <person name="Kim H."/>
            <person name="Joh K."/>
        </authorList>
    </citation>
    <scope>NUCLEOTIDE SEQUENCE [LARGE SCALE GENOMIC DNA]</scope>
    <source>
        <strain evidence="1 2">HMF4905</strain>
    </source>
</reference>
<keyword evidence="2" id="KW-1185">Reference proteome</keyword>
<dbReference type="RefSeq" id="WP_157588964.1">
    <property type="nucleotide sequence ID" value="NZ_WPIN01000014.1"/>
</dbReference>
<name>A0A7K1SK18_9BACT</name>
<organism evidence="1 2">
    <name type="scientific">Spirosoma arboris</name>
    <dbReference type="NCBI Taxonomy" id="2682092"/>
    <lineage>
        <taxon>Bacteria</taxon>
        <taxon>Pseudomonadati</taxon>
        <taxon>Bacteroidota</taxon>
        <taxon>Cytophagia</taxon>
        <taxon>Cytophagales</taxon>
        <taxon>Cytophagaceae</taxon>
        <taxon>Spirosoma</taxon>
    </lineage>
</organism>
<gene>
    <name evidence="1" type="ORF">GO755_29220</name>
</gene>
<evidence type="ECO:0008006" key="3">
    <source>
        <dbReference type="Google" id="ProtNLM"/>
    </source>
</evidence>